<dbReference type="AlphaFoldDB" id="A0A1Y0ISI2"/>
<evidence type="ECO:0000313" key="4">
    <source>
        <dbReference type="Proteomes" id="UP000195437"/>
    </source>
</evidence>
<feature type="signal peptide" evidence="2">
    <location>
        <begin position="1"/>
        <end position="17"/>
    </location>
</feature>
<dbReference type="KEGG" id="tum:CBW65_21240"/>
<feature type="chain" id="PRO_5039253553" description="Lipoprotein" evidence="2">
    <location>
        <begin position="18"/>
        <end position="125"/>
    </location>
</feature>
<keyword evidence="2" id="KW-0732">Signal</keyword>
<dbReference type="Proteomes" id="UP000195437">
    <property type="component" value="Chromosome"/>
</dbReference>
<evidence type="ECO:0000256" key="1">
    <source>
        <dbReference type="SAM" id="Coils"/>
    </source>
</evidence>
<dbReference type="EMBL" id="CP021434">
    <property type="protein sequence ID" value="ARU63220.1"/>
    <property type="molecule type" value="Genomic_DNA"/>
</dbReference>
<gene>
    <name evidence="3" type="ORF">CBW65_21240</name>
</gene>
<dbReference type="OrthoDB" id="2382022at2"/>
<reference evidence="4" key="1">
    <citation type="submission" date="2017-05" db="EMBL/GenBank/DDBJ databases">
        <authorList>
            <person name="Sung H."/>
        </authorList>
    </citation>
    <scope>NUCLEOTIDE SEQUENCE [LARGE SCALE GENOMIC DNA]</scope>
    <source>
        <strain evidence="4">AR23208</strain>
    </source>
</reference>
<dbReference type="PROSITE" id="PS51257">
    <property type="entry name" value="PROKAR_LIPOPROTEIN"/>
    <property type="match status" value="1"/>
</dbReference>
<sequence>MKKQLFLAALAAAFVAAGCSVTIDQDALTQKANELKQQAQDTLNQFQQDAQLTEKLMQVANVGQTEVNQFLSDLMQDPSTQQAVDQLGYDVVIGIIQQQVMANNGVIEGAVLNMIQQELENRMGQ</sequence>
<proteinExistence type="predicted"/>
<keyword evidence="1" id="KW-0175">Coiled coil</keyword>
<feature type="coiled-coil region" evidence="1">
    <location>
        <begin position="25"/>
        <end position="56"/>
    </location>
</feature>
<evidence type="ECO:0008006" key="5">
    <source>
        <dbReference type="Google" id="ProtNLM"/>
    </source>
</evidence>
<organism evidence="3 4">
    <name type="scientific">Tumebacillus avium</name>
    <dbReference type="NCBI Taxonomy" id="1903704"/>
    <lineage>
        <taxon>Bacteria</taxon>
        <taxon>Bacillati</taxon>
        <taxon>Bacillota</taxon>
        <taxon>Bacilli</taxon>
        <taxon>Bacillales</taxon>
        <taxon>Alicyclobacillaceae</taxon>
        <taxon>Tumebacillus</taxon>
    </lineage>
</organism>
<keyword evidence="4" id="KW-1185">Reference proteome</keyword>
<evidence type="ECO:0000313" key="3">
    <source>
        <dbReference type="EMBL" id="ARU63220.1"/>
    </source>
</evidence>
<dbReference type="RefSeq" id="WP_087458564.1">
    <property type="nucleotide sequence ID" value="NZ_CP021434.1"/>
</dbReference>
<name>A0A1Y0ISI2_9BACL</name>
<protein>
    <recommendedName>
        <fullName evidence="5">Lipoprotein</fullName>
    </recommendedName>
</protein>
<accession>A0A1Y0ISI2</accession>
<evidence type="ECO:0000256" key="2">
    <source>
        <dbReference type="SAM" id="SignalP"/>
    </source>
</evidence>